<reference evidence="7 8" key="1">
    <citation type="journal article" date="2020" name="IScience">
        <title>Genome Sequencing of the Endangered Kingdonia uniflora (Circaeasteraceae, Ranunculales) Reveals Potential Mechanisms of Evolutionary Specialization.</title>
        <authorList>
            <person name="Sun Y."/>
            <person name="Deng T."/>
            <person name="Zhang A."/>
            <person name="Moore M.J."/>
            <person name="Landis J.B."/>
            <person name="Lin N."/>
            <person name="Zhang H."/>
            <person name="Zhang X."/>
            <person name="Huang J."/>
            <person name="Zhang X."/>
            <person name="Sun H."/>
            <person name="Wang H."/>
        </authorList>
    </citation>
    <scope>NUCLEOTIDE SEQUENCE [LARGE SCALE GENOMIC DNA]</scope>
    <source>
        <strain evidence="7">TB1705</strain>
        <tissue evidence="7">Leaf</tissue>
    </source>
</reference>
<dbReference type="Pfam" id="PF03016">
    <property type="entry name" value="Exostosin_GT47"/>
    <property type="match status" value="1"/>
</dbReference>
<protein>
    <recommendedName>
        <fullName evidence="6">Exostosin GT47 domain-containing protein</fullName>
    </recommendedName>
</protein>
<keyword evidence="3" id="KW-0328">Glycosyltransferase</keyword>
<dbReference type="Proteomes" id="UP000541444">
    <property type="component" value="Unassembled WGS sequence"/>
</dbReference>
<comment type="caution">
    <text evidence="7">The sequence shown here is derived from an EMBL/GenBank/DDBJ whole genome shotgun (WGS) entry which is preliminary data.</text>
</comment>
<dbReference type="AlphaFoldDB" id="A0A7J7MBR6"/>
<keyword evidence="8" id="KW-1185">Reference proteome</keyword>
<evidence type="ECO:0000259" key="6">
    <source>
        <dbReference type="Pfam" id="PF03016"/>
    </source>
</evidence>
<gene>
    <name evidence="7" type="ORF">GIB67_005989</name>
</gene>
<evidence type="ECO:0000313" key="7">
    <source>
        <dbReference type="EMBL" id="KAF6152335.1"/>
    </source>
</evidence>
<evidence type="ECO:0000256" key="5">
    <source>
        <dbReference type="ARBA" id="ARBA00023034"/>
    </source>
</evidence>
<dbReference type="PANTHER" id="PTHR11062:SF60">
    <property type="entry name" value="EXOSTOSIN FAMILY PROTEIN"/>
    <property type="match status" value="1"/>
</dbReference>
<keyword evidence="4" id="KW-0735">Signal-anchor</keyword>
<organism evidence="7 8">
    <name type="scientific">Kingdonia uniflora</name>
    <dbReference type="NCBI Taxonomy" id="39325"/>
    <lineage>
        <taxon>Eukaryota</taxon>
        <taxon>Viridiplantae</taxon>
        <taxon>Streptophyta</taxon>
        <taxon>Embryophyta</taxon>
        <taxon>Tracheophyta</taxon>
        <taxon>Spermatophyta</taxon>
        <taxon>Magnoliopsida</taxon>
        <taxon>Ranunculales</taxon>
        <taxon>Circaeasteraceae</taxon>
        <taxon>Kingdonia</taxon>
    </lineage>
</organism>
<proteinExistence type="inferred from homology"/>
<evidence type="ECO:0000313" key="8">
    <source>
        <dbReference type="Proteomes" id="UP000541444"/>
    </source>
</evidence>
<dbReference type="InterPro" id="IPR040911">
    <property type="entry name" value="Exostosin_GT47"/>
</dbReference>
<dbReference type="InterPro" id="IPR004263">
    <property type="entry name" value="Exostosin"/>
</dbReference>
<dbReference type="OrthoDB" id="1924787at2759"/>
<evidence type="ECO:0000256" key="1">
    <source>
        <dbReference type="ARBA" id="ARBA00004323"/>
    </source>
</evidence>
<evidence type="ECO:0000256" key="3">
    <source>
        <dbReference type="ARBA" id="ARBA00022676"/>
    </source>
</evidence>
<feature type="domain" description="Exostosin GT47" evidence="6">
    <location>
        <begin position="61"/>
        <end position="407"/>
    </location>
</feature>
<comment type="subcellular location">
    <subcellularLocation>
        <location evidence="1">Golgi apparatus membrane</location>
        <topology evidence="1">Single-pass type II membrane protein</topology>
    </subcellularLocation>
</comment>
<dbReference type="PANTHER" id="PTHR11062">
    <property type="entry name" value="EXOSTOSIN HEPARAN SULFATE GLYCOSYLTRANSFERASE -RELATED"/>
    <property type="match status" value="1"/>
</dbReference>
<dbReference type="EMBL" id="JACGCM010001644">
    <property type="protein sequence ID" value="KAF6152335.1"/>
    <property type="molecule type" value="Genomic_DNA"/>
</dbReference>
<keyword evidence="3" id="KW-0808">Transferase</keyword>
<sequence>MALPSTIPPLYLSLTLLCILPLSLIFLFYTSQQQQQQPFSSHQFSSNNNNPNTQQQQQPLSLNVYISDLPRSLNYGLLDQYWSLTTDSRLGSDADNPIRSQYLASNPTNPSFPPYPESPLIKQYSAEYWILGDLMAPQESRGGSIARRVYDVGDADVVFVPFFATMSAEMQLGVGKGVFRRKVVGNEDYMRQKQVVDLVRSSEAWKRSGGRDHVFVLTDPVAMWHVRSEIAPAVLLVVDFGGWYRLDSKASDGNSSDMVQHTQVSLLKDVIVPYTHLLPRLHLSENLNRSTLLYFKGAKHRHRGGLVREKLWDLLANEPSVVMEEGFPNATGREQSIKGMRSSEFCLHPAGDTPTSCRLFDAILSLCIPVIVSDNIELPFEGMVDYSDFSVFAAVSDSLQPNWLVEHLKSFSKAQKDMFRHNMARVQPMFEYENGYPGGIGPIPSDGAVNYIWRKVHQKLPVIKEAIIRDKRKPKDVTIPLRCHCT</sequence>
<evidence type="ECO:0000256" key="4">
    <source>
        <dbReference type="ARBA" id="ARBA00022968"/>
    </source>
</evidence>
<keyword evidence="4" id="KW-0812">Transmembrane</keyword>
<evidence type="ECO:0000256" key="2">
    <source>
        <dbReference type="ARBA" id="ARBA00010271"/>
    </source>
</evidence>
<accession>A0A7J7MBR6</accession>
<dbReference type="GO" id="GO:0016757">
    <property type="term" value="F:glycosyltransferase activity"/>
    <property type="evidence" value="ECO:0007669"/>
    <property type="project" value="UniProtKB-KW"/>
</dbReference>
<comment type="similarity">
    <text evidence="2">Belongs to the glycosyltransferase 47 family.</text>
</comment>
<keyword evidence="5" id="KW-0333">Golgi apparatus</keyword>
<dbReference type="GO" id="GO:0000139">
    <property type="term" value="C:Golgi membrane"/>
    <property type="evidence" value="ECO:0007669"/>
    <property type="project" value="UniProtKB-SubCell"/>
</dbReference>
<name>A0A7J7MBR6_9MAGN</name>